<keyword evidence="3" id="KW-1185">Reference proteome</keyword>
<comment type="caution">
    <text evidence="2">The sequence shown here is derived from an EMBL/GenBank/DDBJ whole genome shotgun (WGS) entry which is preliminary data.</text>
</comment>
<evidence type="ECO:0000313" key="2">
    <source>
        <dbReference type="EMBL" id="CAH2092440.1"/>
    </source>
</evidence>
<dbReference type="EMBL" id="CAKOGL010000011">
    <property type="protein sequence ID" value="CAH2092440.1"/>
    <property type="molecule type" value="Genomic_DNA"/>
</dbReference>
<organism evidence="2 3">
    <name type="scientific">Euphydryas editha</name>
    <name type="common">Edith's checkerspot</name>
    <dbReference type="NCBI Taxonomy" id="104508"/>
    <lineage>
        <taxon>Eukaryota</taxon>
        <taxon>Metazoa</taxon>
        <taxon>Ecdysozoa</taxon>
        <taxon>Arthropoda</taxon>
        <taxon>Hexapoda</taxon>
        <taxon>Insecta</taxon>
        <taxon>Pterygota</taxon>
        <taxon>Neoptera</taxon>
        <taxon>Endopterygota</taxon>
        <taxon>Lepidoptera</taxon>
        <taxon>Glossata</taxon>
        <taxon>Ditrysia</taxon>
        <taxon>Papilionoidea</taxon>
        <taxon>Nymphalidae</taxon>
        <taxon>Nymphalinae</taxon>
        <taxon>Euphydryas</taxon>
    </lineage>
</organism>
<protein>
    <submittedName>
        <fullName evidence="2">Uncharacterized protein</fullName>
    </submittedName>
</protein>
<feature type="region of interest" description="Disordered" evidence="1">
    <location>
        <begin position="39"/>
        <end position="62"/>
    </location>
</feature>
<evidence type="ECO:0000313" key="3">
    <source>
        <dbReference type="Proteomes" id="UP001153954"/>
    </source>
</evidence>
<reference evidence="2" key="1">
    <citation type="submission" date="2022-03" db="EMBL/GenBank/DDBJ databases">
        <authorList>
            <person name="Tunstrom K."/>
        </authorList>
    </citation>
    <scope>NUCLEOTIDE SEQUENCE</scope>
</reference>
<accession>A0AAU9TZF1</accession>
<dbReference type="Proteomes" id="UP001153954">
    <property type="component" value="Unassembled WGS sequence"/>
</dbReference>
<evidence type="ECO:0000256" key="1">
    <source>
        <dbReference type="SAM" id="MobiDB-lite"/>
    </source>
</evidence>
<sequence>MSEGAARQVAVVLTCVRLPGLSLRGVWDQPVRLVSIDSPDVQRGSRPYPTLPTPVGGLEAIRGHRGDGVASKAFR</sequence>
<name>A0AAU9TZF1_EUPED</name>
<proteinExistence type="predicted"/>
<gene>
    <name evidence="2" type="ORF">EEDITHA_LOCUS8195</name>
</gene>
<dbReference type="AlphaFoldDB" id="A0AAU9TZF1"/>